<dbReference type="KEGG" id="salm:D0Y50_13255"/>
<dbReference type="AlphaFoldDB" id="A0A346NNX3"/>
<name>A0A346NNX3_9ALTE</name>
<protein>
    <submittedName>
        <fullName evidence="1">Uncharacterized protein</fullName>
    </submittedName>
</protein>
<gene>
    <name evidence="1" type="ORF">D0Y50_13255</name>
</gene>
<reference evidence="1 2" key="1">
    <citation type="submission" date="2018-08" db="EMBL/GenBank/DDBJ databases">
        <title>Salinimonas sediminis sp. nov., a piezophilic bacterium isolated from a deep-sea sediment sample from the New Britain Trench.</title>
        <authorList>
            <person name="Cao J."/>
        </authorList>
    </citation>
    <scope>NUCLEOTIDE SEQUENCE [LARGE SCALE GENOMIC DNA]</scope>
    <source>
        <strain evidence="1 2">N102</strain>
    </source>
</reference>
<sequence>MALYTAGIGQQPQVKRLKPANKDRYGGYTHASVVAIEPGSVSYHAGFITGYAPRITPSGYRGYTYTGNSRGYCCPGDSLGG</sequence>
<evidence type="ECO:0000313" key="1">
    <source>
        <dbReference type="EMBL" id="AXR07230.1"/>
    </source>
</evidence>
<accession>A0A346NNX3</accession>
<dbReference type="Proteomes" id="UP000262073">
    <property type="component" value="Chromosome"/>
</dbReference>
<proteinExistence type="predicted"/>
<keyword evidence="2" id="KW-1185">Reference proteome</keyword>
<organism evidence="1 2">
    <name type="scientific">Salinimonas sediminis</name>
    <dbReference type="NCBI Taxonomy" id="2303538"/>
    <lineage>
        <taxon>Bacteria</taxon>
        <taxon>Pseudomonadati</taxon>
        <taxon>Pseudomonadota</taxon>
        <taxon>Gammaproteobacteria</taxon>
        <taxon>Alteromonadales</taxon>
        <taxon>Alteromonadaceae</taxon>
        <taxon>Alteromonas/Salinimonas group</taxon>
        <taxon>Salinimonas</taxon>
    </lineage>
</organism>
<dbReference type="EMBL" id="CP031769">
    <property type="protein sequence ID" value="AXR07230.1"/>
    <property type="molecule type" value="Genomic_DNA"/>
</dbReference>
<evidence type="ECO:0000313" key="2">
    <source>
        <dbReference type="Proteomes" id="UP000262073"/>
    </source>
</evidence>